<organism evidence="1 2">
    <name type="scientific">Croceivirga thetidis</name>
    <dbReference type="NCBI Taxonomy" id="2721623"/>
    <lineage>
        <taxon>Bacteria</taxon>
        <taxon>Pseudomonadati</taxon>
        <taxon>Bacteroidota</taxon>
        <taxon>Flavobacteriia</taxon>
        <taxon>Flavobacteriales</taxon>
        <taxon>Flavobacteriaceae</taxon>
        <taxon>Croceivirga</taxon>
    </lineage>
</organism>
<accession>A0ABX1GX95</accession>
<dbReference type="RefSeq" id="WP_168553695.1">
    <property type="nucleotide sequence ID" value="NZ_JAAWWL010000003.1"/>
</dbReference>
<gene>
    <name evidence="1" type="ORF">HCU67_16135</name>
</gene>
<sequence length="166" mass="18782">MIELVPSENLEFAIKEGQRINEFGEKHRDGLGFSDITEIGELKVKVSDRKLDFSKALEILKSTGLPPITQVVHQNVGLKKSEDPPFGFGSQKFGVLLEENNGHLNRIWLTGFTENEEIKNKTKSGLHNFSKSFDFIAVNWYQGTVFDLRKESEADKFVNNVCQHGV</sequence>
<reference evidence="1 2" key="1">
    <citation type="submission" date="2020-04" db="EMBL/GenBank/DDBJ databases">
        <authorList>
            <person name="Yoon J."/>
        </authorList>
    </citation>
    <scope>NUCLEOTIDE SEQUENCE [LARGE SCALE GENOMIC DNA]</scope>
    <source>
        <strain evidence="1 2">DJ-13</strain>
    </source>
</reference>
<comment type="caution">
    <text evidence="1">The sequence shown here is derived from an EMBL/GenBank/DDBJ whole genome shotgun (WGS) entry which is preliminary data.</text>
</comment>
<proteinExistence type="predicted"/>
<name>A0ABX1GX95_9FLAO</name>
<dbReference type="EMBL" id="JAAWWL010000003">
    <property type="protein sequence ID" value="NKI33480.1"/>
    <property type="molecule type" value="Genomic_DNA"/>
</dbReference>
<evidence type="ECO:0000313" key="2">
    <source>
        <dbReference type="Proteomes" id="UP000718451"/>
    </source>
</evidence>
<dbReference type="Proteomes" id="UP000718451">
    <property type="component" value="Unassembled WGS sequence"/>
</dbReference>
<evidence type="ECO:0000313" key="1">
    <source>
        <dbReference type="EMBL" id="NKI33480.1"/>
    </source>
</evidence>
<keyword evidence="2" id="KW-1185">Reference proteome</keyword>
<protein>
    <submittedName>
        <fullName evidence="1">Uncharacterized protein</fullName>
    </submittedName>
</protein>